<protein>
    <submittedName>
        <fullName evidence="2">Pyrroline-5-carboxylate reductase</fullName>
    </submittedName>
</protein>
<gene>
    <name evidence="2" type="ORF">AZJ28_02630</name>
</gene>
<evidence type="ECO:0000313" key="3">
    <source>
        <dbReference type="Proteomes" id="UP000315060"/>
    </source>
</evidence>
<dbReference type="Proteomes" id="UP000315060">
    <property type="component" value="Unassembled WGS sequence"/>
</dbReference>
<feature type="domain" description="Pyrroline-5-carboxylate reductase dimerisation" evidence="1">
    <location>
        <begin position="2"/>
        <end position="42"/>
    </location>
</feature>
<name>A0A559H8F0_STREE</name>
<dbReference type="InterPro" id="IPR008927">
    <property type="entry name" value="6-PGluconate_DH-like_C_sf"/>
</dbReference>
<reference evidence="2 3" key="1">
    <citation type="submission" date="2019-07" db="EMBL/GenBank/DDBJ databases">
        <authorList>
            <person name="Mohale T."/>
        </authorList>
    </citation>
    <scope>NUCLEOTIDE SEQUENCE [LARGE SCALE GENOMIC DNA]</scope>
    <source>
        <strain evidence="2 3">NTPn 59</strain>
    </source>
</reference>
<evidence type="ECO:0000259" key="1">
    <source>
        <dbReference type="Pfam" id="PF14748"/>
    </source>
</evidence>
<dbReference type="InterPro" id="IPR029036">
    <property type="entry name" value="P5CR_dimer"/>
</dbReference>
<dbReference type="EMBL" id="VMYC01000040">
    <property type="protein sequence ID" value="TVX71601.1"/>
    <property type="molecule type" value="Genomic_DNA"/>
</dbReference>
<accession>A0A559H8F0</accession>
<dbReference type="AlphaFoldDB" id="A0A559H8F0"/>
<dbReference type="SUPFAM" id="SSF48179">
    <property type="entry name" value="6-phosphogluconate dehydrogenase C-terminal domain-like"/>
    <property type="match status" value="1"/>
</dbReference>
<organism evidence="2 3">
    <name type="scientific">Streptococcus pneumoniae</name>
    <dbReference type="NCBI Taxonomy" id="1313"/>
    <lineage>
        <taxon>Bacteria</taxon>
        <taxon>Bacillati</taxon>
        <taxon>Bacillota</taxon>
        <taxon>Bacilli</taxon>
        <taxon>Lactobacillales</taxon>
        <taxon>Streptococcaceae</taxon>
        <taxon>Streptococcus</taxon>
    </lineage>
</organism>
<evidence type="ECO:0000313" key="2">
    <source>
        <dbReference type="EMBL" id="TVX71601.1"/>
    </source>
</evidence>
<feature type="non-terminal residue" evidence="2">
    <location>
        <position position="1"/>
    </location>
</feature>
<comment type="caution">
    <text evidence="2">The sequence shown here is derived from an EMBL/GenBank/DDBJ whole genome shotgun (WGS) entry which is preliminary data.</text>
</comment>
<sequence>FKDQVVSPAGSTIAGVASLEVHAFRVTVMHEIHKAYKQSQKLGQ</sequence>
<dbReference type="Pfam" id="PF14748">
    <property type="entry name" value="P5CR_dimer"/>
    <property type="match status" value="1"/>
</dbReference>
<dbReference type="Gene3D" id="1.10.3730.10">
    <property type="entry name" value="ProC C-terminal domain-like"/>
    <property type="match status" value="1"/>
</dbReference>
<proteinExistence type="predicted"/>